<feature type="domain" description="VHS" evidence="2">
    <location>
        <begin position="17"/>
        <end position="99"/>
    </location>
</feature>
<evidence type="ECO:0000256" key="1">
    <source>
        <dbReference type="SAM" id="Phobius"/>
    </source>
</evidence>
<dbReference type="InterPro" id="IPR002014">
    <property type="entry name" value="VHS_dom"/>
</dbReference>
<dbReference type="PANTHER" id="PTHR45929">
    <property type="entry name" value="JAK PATHWAY SIGNAL TRANSDUCTION ADAPTOR MOLECULE"/>
    <property type="match status" value="1"/>
</dbReference>
<gene>
    <name evidence="3" type="ORF">CVT26_004518</name>
</gene>
<dbReference type="GO" id="GO:0035091">
    <property type="term" value="F:phosphatidylinositol binding"/>
    <property type="evidence" value="ECO:0007669"/>
    <property type="project" value="InterPro"/>
</dbReference>
<proteinExistence type="predicted"/>
<keyword evidence="1" id="KW-0472">Membrane</keyword>
<keyword evidence="1" id="KW-0812">Transmembrane</keyword>
<dbReference type="Pfam" id="PF00790">
    <property type="entry name" value="VHS"/>
    <property type="match status" value="1"/>
</dbReference>
<dbReference type="AlphaFoldDB" id="A0A409WZ90"/>
<dbReference type="GO" id="GO:0043130">
    <property type="term" value="F:ubiquitin binding"/>
    <property type="evidence" value="ECO:0007669"/>
    <property type="project" value="InterPro"/>
</dbReference>
<dbReference type="SUPFAM" id="SSF48464">
    <property type="entry name" value="ENTH/VHS domain"/>
    <property type="match status" value="1"/>
</dbReference>
<protein>
    <recommendedName>
        <fullName evidence="2">VHS domain-containing protein</fullName>
    </recommendedName>
</protein>
<dbReference type="Gene3D" id="1.25.40.90">
    <property type="match status" value="1"/>
</dbReference>
<dbReference type="SMART" id="SM00288">
    <property type="entry name" value="VHS"/>
    <property type="match status" value="1"/>
</dbReference>
<name>A0A409WZ90_9AGAR</name>
<dbReference type="InterPro" id="IPR008942">
    <property type="entry name" value="ENTH_VHS"/>
</dbReference>
<dbReference type="InterPro" id="IPR050670">
    <property type="entry name" value="STAM"/>
</dbReference>
<dbReference type="GO" id="GO:0033565">
    <property type="term" value="C:ESCRT-0 complex"/>
    <property type="evidence" value="ECO:0007669"/>
    <property type="project" value="TreeGrafter"/>
</dbReference>
<keyword evidence="4" id="KW-1185">Reference proteome</keyword>
<evidence type="ECO:0000259" key="2">
    <source>
        <dbReference type="PROSITE" id="PS50179"/>
    </source>
</evidence>
<dbReference type="PANTHER" id="PTHR45929:SF3">
    <property type="entry name" value="JAK PATHWAY SIGNAL TRANSDUCTION ADAPTOR MOLECULE"/>
    <property type="match status" value="1"/>
</dbReference>
<dbReference type="EMBL" id="NHYE01004567">
    <property type="protein sequence ID" value="PPQ83806.1"/>
    <property type="molecule type" value="Genomic_DNA"/>
</dbReference>
<evidence type="ECO:0000313" key="3">
    <source>
        <dbReference type="EMBL" id="PPQ83806.1"/>
    </source>
</evidence>
<dbReference type="InParanoid" id="A0A409WZ90"/>
<dbReference type="CDD" id="cd16978">
    <property type="entry name" value="VHS_HSE1"/>
    <property type="match status" value="1"/>
</dbReference>
<sequence>MFGGGTSTEYEEIVSKTTDENLTSENWEMIMNLCDKVQEEGQSGAHAVISAILKRLAHRNPNVQLYALSLTEALSKNLSIEIHREIASRAFTQGLERLIVDRVGVVRVVSFVFLLSLLFAPLHFALVLAVCYLSCLLCGLRLTEFLRYLEYTRQSAQTRARPRRDVDRRV</sequence>
<dbReference type="Proteomes" id="UP000284706">
    <property type="component" value="Unassembled WGS sequence"/>
</dbReference>
<organism evidence="3 4">
    <name type="scientific">Gymnopilus dilepis</name>
    <dbReference type="NCBI Taxonomy" id="231916"/>
    <lineage>
        <taxon>Eukaryota</taxon>
        <taxon>Fungi</taxon>
        <taxon>Dikarya</taxon>
        <taxon>Basidiomycota</taxon>
        <taxon>Agaricomycotina</taxon>
        <taxon>Agaricomycetes</taxon>
        <taxon>Agaricomycetidae</taxon>
        <taxon>Agaricales</taxon>
        <taxon>Agaricineae</taxon>
        <taxon>Hymenogastraceae</taxon>
        <taxon>Gymnopilus</taxon>
    </lineage>
</organism>
<dbReference type="STRING" id="231916.A0A409WZ90"/>
<dbReference type="OrthoDB" id="10255964at2759"/>
<dbReference type="GO" id="GO:0043328">
    <property type="term" value="P:protein transport to vacuole involved in ubiquitin-dependent protein catabolic process via the multivesicular body sorting pathway"/>
    <property type="evidence" value="ECO:0007669"/>
    <property type="project" value="TreeGrafter"/>
</dbReference>
<comment type="caution">
    <text evidence="3">The sequence shown here is derived from an EMBL/GenBank/DDBJ whole genome shotgun (WGS) entry which is preliminary data.</text>
</comment>
<feature type="transmembrane region" description="Helical" evidence="1">
    <location>
        <begin position="124"/>
        <end position="143"/>
    </location>
</feature>
<accession>A0A409WZ90</accession>
<dbReference type="PROSITE" id="PS50179">
    <property type="entry name" value="VHS"/>
    <property type="match status" value="1"/>
</dbReference>
<evidence type="ECO:0000313" key="4">
    <source>
        <dbReference type="Proteomes" id="UP000284706"/>
    </source>
</evidence>
<keyword evidence="1" id="KW-1133">Transmembrane helix</keyword>
<reference evidence="3 4" key="1">
    <citation type="journal article" date="2018" name="Evol. Lett.">
        <title>Horizontal gene cluster transfer increased hallucinogenic mushroom diversity.</title>
        <authorList>
            <person name="Reynolds H.T."/>
            <person name="Vijayakumar V."/>
            <person name="Gluck-Thaler E."/>
            <person name="Korotkin H.B."/>
            <person name="Matheny P.B."/>
            <person name="Slot J.C."/>
        </authorList>
    </citation>
    <scope>NUCLEOTIDE SEQUENCE [LARGE SCALE GENOMIC DNA]</scope>
    <source>
        <strain evidence="3 4">SRW20</strain>
    </source>
</reference>